<dbReference type="PANTHER" id="PTHR30619:SF1">
    <property type="entry name" value="RECOMBINATION PROTEIN 2"/>
    <property type="match status" value="1"/>
</dbReference>
<organism evidence="2 3">
    <name type="scientific">Desulfofundulus luciae</name>
    <dbReference type="NCBI Taxonomy" id="74702"/>
    <lineage>
        <taxon>Bacteria</taxon>
        <taxon>Bacillati</taxon>
        <taxon>Bacillota</taxon>
        <taxon>Clostridia</taxon>
        <taxon>Eubacteriales</taxon>
        <taxon>Peptococcaceae</taxon>
        <taxon>Desulfofundulus</taxon>
    </lineage>
</organism>
<reference evidence="2 3" key="1">
    <citation type="submission" date="2023-07" db="EMBL/GenBank/DDBJ databases">
        <title>Genomic Encyclopedia of Type Strains, Phase IV (KMG-IV): sequencing the most valuable type-strain genomes for metagenomic binning, comparative biology and taxonomic classification.</title>
        <authorList>
            <person name="Goeker M."/>
        </authorList>
    </citation>
    <scope>NUCLEOTIDE SEQUENCE [LARGE SCALE GENOMIC DNA]</scope>
    <source>
        <strain evidence="2 3">DSM 12396</strain>
    </source>
</reference>
<dbReference type="InterPro" id="IPR001279">
    <property type="entry name" value="Metallo-B-lactamas"/>
</dbReference>
<dbReference type="SMART" id="SM00849">
    <property type="entry name" value="Lactamase_B"/>
    <property type="match status" value="1"/>
</dbReference>
<dbReference type="InterPro" id="IPR052159">
    <property type="entry name" value="Competence_DNA_uptake"/>
</dbReference>
<sequence>MLTLVFWDVQHGSAAYIKTPNGKHIVVDLGTGSYSDDNLEFSPLLHLKNKWNVKQLDGVIITHPHRDHLDDILNFGELKPKVLVRPKHLNEDEIRAGNRKEDTTIIDKYLEVNSEYVHPVSPSENPFLDDNNGGVRFVRFIPSSCATSNLNNHSVVTIVSYAKSKIIIPGDNEPPSWNELLEQEEFLTAIKDTDILVAPHHGRDSGFSSALFEYINPRLTIISDGRFCDTSATDRYAKHTKGWTVYKRSGGKEERKCVTTRNDGVIVVKFGMNSNERPFIEVTID</sequence>
<comment type="caution">
    <text evidence="2">The sequence shown here is derived from an EMBL/GenBank/DDBJ whole genome shotgun (WGS) entry which is preliminary data.</text>
</comment>
<evidence type="ECO:0000259" key="1">
    <source>
        <dbReference type="SMART" id="SM00849"/>
    </source>
</evidence>
<dbReference type="Proteomes" id="UP001225644">
    <property type="component" value="Unassembled WGS sequence"/>
</dbReference>
<evidence type="ECO:0000313" key="2">
    <source>
        <dbReference type="EMBL" id="MDQ0286290.1"/>
    </source>
</evidence>
<dbReference type="PANTHER" id="PTHR30619">
    <property type="entry name" value="DNA INTERNALIZATION/COMPETENCE PROTEIN COMEC/REC2"/>
    <property type="match status" value="1"/>
</dbReference>
<protein>
    <submittedName>
        <fullName evidence="2">Competence protein ComEC</fullName>
    </submittedName>
</protein>
<dbReference type="Pfam" id="PF00753">
    <property type="entry name" value="Lactamase_B"/>
    <property type="match status" value="1"/>
</dbReference>
<evidence type="ECO:0000313" key="3">
    <source>
        <dbReference type="Proteomes" id="UP001225644"/>
    </source>
</evidence>
<dbReference type="Gene3D" id="3.60.15.10">
    <property type="entry name" value="Ribonuclease Z/Hydroxyacylglutathione hydrolase-like"/>
    <property type="match status" value="1"/>
</dbReference>
<dbReference type="InterPro" id="IPR036866">
    <property type="entry name" value="RibonucZ/Hydroxyglut_hydro"/>
</dbReference>
<gene>
    <name evidence="2" type="ORF">J2Z49_001404</name>
</gene>
<dbReference type="EMBL" id="JAUSUX010000009">
    <property type="protein sequence ID" value="MDQ0286290.1"/>
    <property type="molecule type" value="Genomic_DNA"/>
</dbReference>
<dbReference type="SUPFAM" id="SSF56281">
    <property type="entry name" value="Metallo-hydrolase/oxidoreductase"/>
    <property type="match status" value="1"/>
</dbReference>
<keyword evidence="3" id="KW-1185">Reference proteome</keyword>
<proteinExistence type="predicted"/>
<feature type="domain" description="Metallo-beta-lactamase" evidence="1">
    <location>
        <begin position="11"/>
        <end position="201"/>
    </location>
</feature>
<accession>A0ABU0B0Q7</accession>
<name>A0ABU0B0Q7_9FIRM</name>
<dbReference type="RefSeq" id="WP_307401236.1">
    <property type="nucleotide sequence ID" value="NZ_JAUSUX010000009.1"/>
</dbReference>